<evidence type="ECO:0000313" key="3">
    <source>
        <dbReference type="Proteomes" id="UP000016665"/>
    </source>
</evidence>
<evidence type="ECO:0008006" key="4">
    <source>
        <dbReference type="Google" id="ProtNLM"/>
    </source>
</evidence>
<name>A0A803VD18_FICAL</name>
<dbReference type="InterPro" id="IPR016193">
    <property type="entry name" value="Cytidine_deaminase-like"/>
</dbReference>
<evidence type="ECO:0000256" key="1">
    <source>
        <dbReference type="SAM" id="MobiDB-lite"/>
    </source>
</evidence>
<feature type="compositionally biased region" description="Polar residues" evidence="1">
    <location>
        <begin position="118"/>
        <end position="129"/>
    </location>
</feature>
<dbReference type="AlphaFoldDB" id="A0A803VD18"/>
<dbReference type="Proteomes" id="UP000016665">
    <property type="component" value="Unplaced"/>
</dbReference>
<sequence>MVMSQGGRNVAGSAVMSPLIAMTSSAGVVTSREGHLVTSRAVTSSVRAVMSRGGRCVVANRAVTSPAGTVTSRAGRRGRGPPVGTRDALVTSQGGRGAGDTPGTAAPGPKSPGLGPATTMTSSTPNLPSVASPRILGGVPLDLTGWAIPGAAEEAADDVTDDVTGGYLLSGCDVFVTREPCALCGAALLHARAVFYRERSRQGALGTRYGIHGHPKLNHRYRLWGERQQGQLNPRTLGELGELGMGD</sequence>
<reference evidence="2" key="2">
    <citation type="submission" date="2025-09" db="UniProtKB">
        <authorList>
            <consortium name="Ensembl"/>
        </authorList>
    </citation>
    <scope>IDENTIFICATION</scope>
</reference>
<dbReference type="GO" id="GO:0003824">
    <property type="term" value="F:catalytic activity"/>
    <property type="evidence" value="ECO:0007669"/>
    <property type="project" value="InterPro"/>
</dbReference>
<organism evidence="2 3">
    <name type="scientific">Ficedula albicollis</name>
    <name type="common">Collared flycatcher</name>
    <name type="synonym">Muscicapa albicollis</name>
    <dbReference type="NCBI Taxonomy" id="59894"/>
    <lineage>
        <taxon>Eukaryota</taxon>
        <taxon>Metazoa</taxon>
        <taxon>Chordata</taxon>
        <taxon>Craniata</taxon>
        <taxon>Vertebrata</taxon>
        <taxon>Euteleostomi</taxon>
        <taxon>Archelosauria</taxon>
        <taxon>Archosauria</taxon>
        <taxon>Dinosauria</taxon>
        <taxon>Saurischia</taxon>
        <taxon>Theropoda</taxon>
        <taxon>Coelurosauria</taxon>
        <taxon>Aves</taxon>
        <taxon>Neognathae</taxon>
        <taxon>Neoaves</taxon>
        <taxon>Telluraves</taxon>
        <taxon>Australaves</taxon>
        <taxon>Passeriformes</taxon>
        <taxon>Muscicapidae</taxon>
        <taxon>Ficedula</taxon>
    </lineage>
</organism>
<protein>
    <recommendedName>
        <fullName evidence="4">CMP/dCMP-type deaminase domain-containing protein</fullName>
    </recommendedName>
</protein>
<accession>A0A803VD18</accession>
<dbReference type="Gene3D" id="3.40.140.10">
    <property type="entry name" value="Cytidine Deaminase, domain 2"/>
    <property type="match status" value="1"/>
</dbReference>
<evidence type="ECO:0000313" key="2">
    <source>
        <dbReference type="Ensembl" id="ENSFALP00000020624.1"/>
    </source>
</evidence>
<dbReference type="SUPFAM" id="SSF53927">
    <property type="entry name" value="Cytidine deaminase-like"/>
    <property type="match status" value="1"/>
</dbReference>
<keyword evidence="3" id="KW-1185">Reference proteome</keyword>
<reference evidence="2" key="1">
    <citation type="submission" date="2025-08" db="UniProtKB">
        <authorList>
            <consortium name="Ensembl"/>
        </authorList>
    </citation>
    <scope>IDENTIFICATION</scope>
</reference>
<feature type="region of interest" description="Disordered" evidence="1">
    <location>
        <begin position="67"/>
        <end position="131"/>
    </location>
</feature>
<proteinExistence type="predicted"/>
<dbReference type="Ensembl" id="ENSFALT00000042555.1">
    <property type="protein sequence ID" value="ENSFALP00000020624.1"/>
    <property type="gene ID" value="ENSFALG00000025519.1"/>
</dbReference>